<dbReference type="EMBL" id="CP016181">
    <property type="protein sequence ID" value="AWY01132.1"/>
    <property type="molecule type" value="Genomic_DNA"/>
</dbReference>
<dbReference type="Proteomes" id="UP000249898">
    <property type="component" value="Chromosome"/>
</dbReference>
<proteinExistence type="predicted"/>
<evidence type="ECO:0000313" key="1">
    <source>
        <dbReference type="EMBL" id="AWY01132.1"/>
    </source>
</evidence>
<dbReference type="AlphaFoldDB" id="A0A2Z4PU46"/>
<reference evidence="1 2" key="1">
    <citation type="submission" date="2016-06" db="EMBL/GenBank/DDBJ databases">
        <title>The sequenced genome of the ice-adhering bacterium Marinomonas primoryensis, from Antarctica.</title>
        <authorList>
            <person name="Graham L."/>
            <person name="Vance T.D.R."/>
            <person name="Davies P.L."/>
        </authorList>
    </citation>
    <scope>NUCLEOTIDE SEQUENCE [LARGE SCALE GENOMIC DNA]</scope>
    <source>
        <strain evidence="1 2">AceL</strain>
    </source>
</reference>
<name>A0A2Z4PU46_9GAMM</name>
<evidence type="ECO:0000313" key="2">
    <source>
        <dbReference type="Proteomes" id="UP000249898"/>
    </source>
</evidence>
<organism evidence="1 2">
    <name type="scientific">Marinomonas primoryensis</name>
    <dbReference type="NCBI Taxonomy" id="178399"/>
    <lineage>
        <taxon>Bacteria</taxon>
        <taxon>Pseudomonadati</taxon>
        <taxon>Pseudomonadota</taxon>
        <taxon>Gammaproteobacteria</taxon>
        <taxon>Oceanospirillales</taxon>
        <taxon>Oceanospirillaceae</taxon>
        <taxon>Marinomonas</taxon>
    </lineage>
</organism>
<accession>A0A2Z4PU46</accession>
<protein>
    <submittedName>
        <fullName evidence="1">Uncharacterized protein</fullName>
    </submittedName>
</protein>
<sequence length="75" mass="8754">MFMMLSNQYNLESANMNDVEYEYIYLKCGKCSESKFEFSVSMLSLKGEVDCICPYCAHTTRVELLENKVTIFLQE</sequence>
<gene>
    <name evidence="1" type="ORF">A8139_14970</name>
</gene>